<dbReference type="EMBL" id="QLNP01000067">
    <property type="protein sequence ID" value="RAM37731.1"/>
    <property type="molecule type" value="Genomic_DNA"/>
</dbReference>
<evidence type="ECO:0000313" key="2">
    <source>
        <dbReference type="Proteomes" id="UP000249166"/>
    </source>
</evidence>
<dbReference type="RefSeq" id="WP_111903580.1">
    <property type="nucleotide sequence ID" value="NZ_QLNP01000067.1"/>
</dbReference>
<accession>A0A328HHW0</accession>
<dbReference type="OrthoDB" id="4774688at2"/>
<proteinExistence type="predicted"/>
<sequence>MNAYGRIYVIDNNALVFIKREHRASNFFKQYCRIPNEVLHEADGFPDIDDLRQLEYPVTAGVLAWLTAVMDTVPVNDTALVNLYHNQGNADPLVVATALDGHHCSNDGALFGPTWTVVSGDEAVQNKAREFGLDAMTNPEFLSVLEGESQQRPC</sequence>
<name>A0A328HHW0_ARTGO</name>
<protein>
    <submittedName>
        <fullName evidence="1">Uncharacterized protein</fullName>
    </submittedName>
</protein>
<reference evidence="1 2" key="1">
    <citation type="submission" date="2018-04" db="EMBL/GenBank/DDBJ databases">
        <title>Bacteria isolated from cave deposits of Manipur.</title>
        <authorList>
            <person name="Sahoo D."/>
            <person name="Sarangthem I."/>
            <person name="Nandeibam J."/>
        </authorList>
    </citation>
    <scope>NUCLEOTIDE SEQUENCE [LARGE SCALE GENOMIC DNA]</scope>
    <source>
        <strain evidence="2">mrc11</strain>
    </source>
</reference>
<dbReference type="Proteomes" id="UP000249166">
    <property type="component" value="Unassembled WGS sequence"/>
</dbReference>
<gene>
    <name evidence="1" type="ORF">DBZ45_09020</name>
</gene>
<evidence type="ECO:0000313" key="1">
    <source>
        <dbReference type="EMBL" id="RAM37731.1"/>
    </source>
</evidence>
<dbReference type="AlphaFoldDB" id="A0A328HHW0"/>
<comment type="caution">
    <text evidence="1">The sequence shown here is derived from an EMBL/GenBank/DDBJ whole genome shotgun (WGS) entry which is preliminary data.</text>
</comment>
<organism evidence="1 2">
    <name type="scientific">Arthrobacter globiformis</name>
    <dbReference type="NCBI Taxonomy" id="1665"/>
    <lineage>
        <taxon>Bacteria</taxon>
        <taxon>Bacillati</taxon>
        <taxon>Actinomycetota</taxon>
        <taxon>Actinomycetes</taxon>
        <taxon>Micrococcales</taxon>
        <taxon>Micrococcaceae</taxon>
        <taxon>Arthrobacter</taxon>
    </lineage>
</organism>